<sequence length="59" mass="6432">MKITHVIRNVAATVALTTFSLSMLGGFMLGILTTVENFWSLSVALLIGCIAYVMDRIAR</sequence>
<feature type="transmembrane region" description="Helical" evidence="1">
    <location>
        <begin position="38"/>
        <end position="54"/>
    </location>
</feature>
<keyword evidence="1" id="KW-0472">Membrane</keyword>
<proteinExistence type="predicted"/>
<gene>
    <name evidence="2" type="ORF">PM2_160</name>
</gene>
<dbReference type="RefSeq" id="YP_009211581.1">
    <property type="nucleotide sequence ID" value="NC_028940.1"/>
</dbReference>
<keyword evidence="3" id="KW-1185">Reference proteome</keyword>
<reference evidence="2 3" key="1">
    <citation type="journal article" date="2015" name="Plant Pathol. J.">
        <title>Isolation and Genomic Characterization of the T4-Like Bacteriophage PM2 Infecting Pectobacterium carotovorum subsp. carotovorum.</title>
        <authorList>
            <person name="Lim J.A."/>
            <person name="Lee D.H."/>
            <person name="Heu S."/>
        </authorList>
    </citation>
    <scope>NUCLEOTIDE SEQUENCE [LARGE SCALE GENOMIC DNA]</scope>
</reference>
<dbReference type="EMBL" id="KF835987">
    <property type="protein sequence ID" value="AHY25122.1"/>
    <property type="molecule type" value="Genomic_DNA"/>
</dbReference>
<dbReference type="Proteomes" id="UP000030739">
    <property type="component" value="Segment"/>
</dbReference>
<evidence type="ECO:0000256" key="1">
    <source>
        <dbReference type="SAM" id="Phobius"/>
    </source>
</evidence>
<keyword evidence="1" id="KW-0812">Transmembrane</keyword>
<feature type="transmembrane region" description="Helical" evidence="1">
    <location>
        <begin position="12"/>
        <end position="32"/>
    </location>
</feature>
<name>A0A0A0Q3I7_9CAUD</name>
<evidence type="ECO:0000313" key="2">
    <source>
        <dbReference type="EMBL" id="AHY25122.1"/>
    </source>
</evidence>
<organism evidence="2 3">
    <name type="scientific">Pectobacterium bacteriophage PM2</name>
    <dbReference type="NCBI Taxonomy" id="1429794"/>
    <lineage>
        <taxon>Viruses</taxon>
        <taxon>Duplodnaviria</taxon>
        <taxon>Heunggongvirae</taxon>
        <taxon>Uroviricota</taxon>
        <taxon>Caudoviricetes</taxon>
        <taxon>Pantevenvirales</taxon>
        <taxon>Straboviridae</taxon>
        <taxon>Tevenvirinae</taxon>
        <taxon>Mosugukvirus</taxon>
        <taxon>Mosugukvirus pm2</taxon>
    </lineage>
</organism>
<keyword evidence="1" id="KW-1133">Transmembrane helix</keyword>
<dbReference type="GeneID" id="26638053"/>
<protein>
    <submittedName>
        <fullName evidence="2">Uncharacterized protein</fullName>
    </submittedName>
</protein>
<accession>A0A0A0Q3I7</accession>
<dbReference type="KEGG" id="vg:26638053"/>
<evidence type="ECO:0000313" key="3">
    <source>
        <dbReference type="Proteomes" id="UP000030739"/>
    </source>
</evidence>